<feature type="region of interest" description="Disordered" evidence="2">
    <location>
        <begin position="94"/>
        <end position="122"/>
    </location>
</feature>
<organism evidence="3 4">
    <name type="scientific">Prorocentrum cordatum</name>
    <dbReference type="NCBI Taxonomy" id="2364126"/>
    <lineage>
        <taxon>Eukaryota</taxon>
        <taxon>Sar</taxon>
        <taxon>Alveolata</taxon>
        <taxon>Dinophyceae</taxon>
        <taxon>Prorocentrales</taxon>
        <taxon>Prorocentraceae</taxon>
        <taxon>Prorocentrum</taxon>
    </lineage>
</organism>
<feature type="compositionally biased region" description="Low complexity" evidence="2">
    <location>
        <begin position="28"/>
        <end position="41"/>
    </location>
</feature>
<feature type="region of interest" description="Disordered" evidence="2">
    <location>
        <begin position="23"/>
        <end position="55"/>
    </location>
</feature>
<keyword evidence="4" id="KW-1185">Reference proteome</keyword>
<proteinExistence type="predicted"/>
<comment type="caution">
    <text evidence="3">The sequence shown here is derived from an EMBL/GenBank/DDBJ whole genome shotgun (WGS) entry which is preliminary data.</text>
</comment>
<sequence>MLARGGWWSVASTRPYVSGDKVESLRRAASTAAAPPQGAAEVPRRPSADSSTRRLHESQLALMTTIDELRADLQQAQRRAAEAERGREELSAELGRLRLEPESASASSTGSPASARLRGELQEPARLGLEDDSLKLREELNTEKQKVLELKKDGHRRKTLVQEELGKLTDELGAKEMLEEEVRRLRTESARYRRGLEQASSQAERLQRELDEARAAKTGATRLVSESHHQMDMLSSSLSGQLMAVESELREQTQKTSQLLELFLQHSQTPMQRMRRSCRRIAMSGEAGDPEADPWLKQVPPIFETDVHHLQDNLVLMVNLIRYLADVHEARDNLLSPGSQSHAGATYSERAGARPSQREHSIVSQLEDTVTGFATKWLQSGM</sequence>
<feature type="region of interest" description="Disordered" evidence="2">
    <location>
        <begin position="335"/>
        <end position="360"/>
    </location>
</feature>
<accession>A0ABN9YCD0</accession>
<evidence type="ECO:0000256" key="2">
    <source>
        <dbReference type="SAM" id="MobiDB-lite"/>
    </source>
</evidence>
<feature type="compositionally biased region" description="Low complexity" evidence="2">
    <location>
        <begin position="103"/>
        <end position="115"/>
    </location>
</feature>
<name>A0ABN9YCD0_9DINO</name>
<evidence type="ECO:0000256" key="1">
    <source>
        <dbReference type="SAM" id="Coils"/>
    </source>
</evidence>
<feature type="coiled-coil region" evidence="1">
    <location>
        <begin position="133"/>
        <end position="223"/>
    </location>
</feature>
<reference evidence="3" key="1">
    <citation type="submission" date="2023-10" db="EMBL/GenBank/DDBJ databases">
        <authorList>
            <person name="Chen Y."/>
            <person name="Shah S."/>
            <person name="Dougan E. K."/>
            <person name="Thang M."/>
            <person name="Chan C."/>
        </authorList>
    </citation>
    <scope>NUCLEOTIDE SEQUENCE [LARGE SCALE GENOMIC DNA]</scope>
</reference>
<evidence type="ECO:0000313" key="4">
    <source>
        <dbReference type="Proteomes" id="UP001189429"/>
    </source>
</evidence>
<feature type="compositionally biased region" description="Basic and acidic residues" evidence="2">
    <location>
        <begin position="42"/>
        <end position="55"/>
    </location>
</feature>
<dbReference type="Proteomes" id="UP001189429">
    <property type="component" value="Unassembled WGS sequence"/>
</dbReference>
<dbReference type="EMBL" id="CAUYUJ010022126">
    <property type="protein sequence ID" value="CAK0909079.1"/>
    <property type="molecule type" value="Genomic_DNA"/>
</dbReference>
<gene>
    <name evidence="3" type="ORF">PCOR1329_LOCUS83587</name>
</gene>
<protein>
    <submittedName>
        <fullName evidence="3">Uncharacterized protein</fullName>
    </submittedName>
</protein>
<keyword evidence="1" id="KW-0175">Coiled coil</keyword>
<evidence type="ECO:0000313" key="3">
    <source>
        <dbReference type="EMBL" id="CAK0909079.1"/>
    </source>
</evidence>